<dbReference type="InterPro" id="IPR011051">
    <property type="entry name" value="RmlC_Cupin_sf"/>
</dbReference>
<dbReference type="RefSeq" id="WP_413279369.1">
    <property type="nucleotide sequence ID" value="NZ_JBHFNT010000193.1"/>
</dbReference>
<keyword evidence="2" id="KW-1185">Reference proteome</keyword>
<dbReference type="EMBL" id="JBHFNT010000193">
    <property type="protein sequence ID" value="MFB2837008.1"/>
    <property type="molecule type" value="Genomic_DNA"/>
</dbReference>
<dbReference type="Gene3D" id="2.60.120.10">
    <property type="entry name" value="Jelly Rolls"/>
    <property type="match status" value="1"/>
</dbReference>
<evidence type="ECO:0000313" key="1">
    <source>
        <dbReference type="EMBL" id="MFB2837008.1"/>
    </source>
</evidence>
<dbReference type="InterPro" id="IPR004313">
    <property type="entry name" value="ARD"/>
</dbReference>
<dbReference type="Proteomes" id="UP001576780">
    <property type="component" value="Unassembled WGS sequence"/>
</dbReference>
<protein>
    <submittedName>
        <fullName evidence="1">Acireductone dioxygenase</fullName>
    </submittedName>
</protein>
<reference evidence="1 2" key="1">
    <citation type="submission" date="2024-09" db="EMBL/GenBank/DDBJ databases">
        <title>Floridaenema gen nov. (Aerosakkonemataceae, Aerosakkonematales ord. nov., Cyanobacteria) from benthic tropical and subtropical fresh waters, with the description of four new species.</title>
        <authorList>
            <person name="Moretto J.A."/>
            <person name="Berthold D.E."/>
            <person name="Lefler F.W."/>
            <person name="Huang I.-S."/>
            <person name="Laughinghouse H. IV."/>
        </authorList>
    </citation>
    <scope>NUCLEOTIDE SEQUENCE [LARGE SCALE GENOMIC DNA]</scope>
    <source>
        <strain evidence="1 2">BLCC-F167</strain>
    </source>
</reference>
<dbReference type="GO" id="GO:0051213">
    <property type="term" value="F:dioxygenase activity"/>
    <property type="evidence" value="ECO:0007669"/>
    <property type="project" value="UniProtKB-KW"/>
</dbReference>
<name>A0ABV4WPI6_9CYAN</name>
<dbReference type="InterPro" id="IPR014710">
    <property type="entry name" value="RmlC-like_jellyroll"/>
</dbReference>
<proteinExistence type="predicted"/>
<evidence type="ECO:0000313" key="2">
    <source>
        <dbReference type="Proteomes" id="UP001576780"/>
    </source>
</evidence>
<keyword evidence="1" id="KW-0223">Dioxygenase</keyword>
<sequence length="179" mass="20540">MAKLLLENNTIYHDLSDIEREITPLDIQLRHFDPGSALLFPDLPNQDMLADTQKREILELHNSLFEFLKQEGGFLWNDLLVLHPGSPNLHTLVTTYSRYHTHNAPEAYYVLAGEAIFGLIKPDGSQLQLLIEAQDYLHIPTEVEHWFSPSATLHFKAVRYFANVEGWIPQYTGTKLSDL</sequence>
<comment type="caution">
    <text evidence="1">The sequence shown here is derived from an EMBL/GenBank/DDBJ whole genome shotgun (WGS) entry which is preliminary data.</text>
</comment>
<keyword evidence="1" id="KW-0560">Oxidoreductase</keyword>
<dbReference type="CDD" id="cd02232">
    <property type="entry name" value="cupin_ARD"/>
    <property type="match status" value="1"/>
</dbReference>
<dbReference type="Pfam" id="PF03079">
    <property type="entry name" value="ARD"/>
    <property type="match status" value="1"/>
</dbReference>
<gene>
    <name evidence="1" type="ORF">ACE1CA_20985</name>
</gene>
<organism evidence="1 2">
    <name type="scientific">Floridaenema evergladense BLCC-F167</name>
    <dbReference type="NCBI Taxonomy" id="3153639"/>
    <lineage>
        <taxon>Bacteria</taxon>
        <taxon>Bacillati</taxon>
        <taxon>Cyanobacteriota</taxon>
        <taxon>Cyanophyceae</taxon>
        <taxon>Oscillatoriophycideae</taxon>
        <taxon>Aerosakkonematales</taxon>
        <taxon>Aerosakkonemataceae</taxon>
        <taxon>Floridanema</taxon>
        <taxon>Floridanema evergladense</taxon>
    </lineage>
</organism>
<dbReference type="SUPFAM" id="SSF51182">
    <property type="entry name" value="RmlC-like cupins"/>
    <property type="match status" value="1"/>
</dbReference>
<accession>A0ABV4WPI6</accession>